<dbReference type="AlphaFoldDB" id="A0A1H3YV07"/>
<proteinExistence type="inferred from homology"/>
<gene>
    <name evidence="13" type="primary">lpxK</name>
    <name evidence="14" type="ORF">SAMN05421540_103254</name>
</gene>
<dbReference type="RefSeq" id="WP_093240994.1">
    <property type="nucleotide sequence ID" value="NZ_FNQF01000003.1"/>
</dbReference>
<comment type="function">
    <text evidence="1 13">Transfers the gamma-phosphate of ATP to the 4'-position of a tetraacyldisaccharide 1-phosphate intermediate (termed DS-1-P) to form tetraacyldisaccharide 1,4'-bis-phosphate (lipid IVA).</text>
</comment>
<dbReference type="GO" id="GO:0009029">
    <property type="term" value="F:lipid-A 4'-kinase activity"/>
    <property type="evidence" value="ECO:0007669"/>
    <property type="project" value="UniProtKB-UniRule"/>
</dbReference>
<comment type="caution">
    <text evidence="13">Lacks conserved residue(s) required for the propagation of feature annotation.</text>
</comment>
<dbReference type="Proteomes" id="UP000198820">
    <property type="component" value="Unassembled WGS sequence"/>
</dbReference>
<dbReference type="PANTHER" id="PTHR42724:SF1">
    <property type="entry name" value="TETRAACYLDISACCHARIDE 4'-KINASE, MITOCHONDRIAL-RELATED"/>
    <property type="match status" value="1"/>
</dbReference>
<evidence type="ECO:0000256" key="3">
    <source>
        <dbReference type="ARBA" id="ARBA00012071"/>
    </source>
</evidence>
<evidence type="ECO:0000256" key="12">
    <source>
        <dbReference type="ARBA" id="ARBA00029757"/>
    </source>
</evidence>
<evidence type="ECO:0000256" key="11">
    <source>
        <dbReference type="ARBA" id="ARBA00023098"/>
    </source>
</evidence>
<keyword evidence="7 13" id="KW-0808">Transferase</keyword>
<keyword evidence="15" id="KW-1185">Reference proteome</keyword>
<dbReference type="SUPFAM" id="SSF52540">
    <property type="entry name" value="P-loop containing nucleoside triphosphate hydrolases"/>
    <property type="match status" value="1"/>
</dbReference>
<keyword evidence="9 13" id="KW-0418">Kinase</keyword>
<dbReference type="PANTHER" id="PTHR42724">
    <property type="entry name" value="TETRAACYLDISACCHARIDE 4'-KINASE"/>
    <property type="match status" value="1"/>
</dbReference>
<dbReference type="GO" id="GO:0005524">
    <property type="term" value="F:ATP binding"/>
    <property type="evidence" value="ECO:0007669"/>
    <property type="project" value="UniProtKB-UniRule"/>
</dbReference>
<dbReference type="EMBL" id="FNQF01000003">
    <property type="protein sequence ID" value="SEA14892.1"/>
    <property type="molecule type" value="Genomic_DNA"/>
</dbReference>
<keyword evidence="11 13" id="KW-0443">Lipid metabolism</keyword>
<organism evidence="14 15">
    <name type="scientific">Psychroflexus halocasei</name>
    <dbReference type="NCBI Taxonomy" id="908615"/>
    <lineage>
        <taxon>Bacteria</taxon>
        <taxon>Pseudomonadati</taxon>
        <taxon>Bacteroidota</taxon>
        <taxon>Flavobacteriia</taxon>
        <taxon>Flavobacteriales</taxon>
        <taxon>Flavobacteriaceae</taxon>
        <taxon>Psychroflexus</taxon>
    </lineage>
</organism>
<accession>A0A1H3YV07</accession>
<dbReference type="UniPathway" id="UPA00359">
    <property type="reaction ID" value="UER00482"/>
</dbReference>
<keyword evidence="8 13" id="KW-0547">Nucleotide-binding</keyword>
<evidence type="ECO:0000256" key="7">
    <source>
        <dbReference type="ARBA" id="ARBA00022679"/>
    </source>
</evidence>
<dbReference type="GO" id="GO:0009245">
    <property type="term" value="P:lipid A biosynthetic process"/>
    <property type="evidence" value="ECO:0007669"/>
    <property type="project" value="UniProtKB-UniRule"/>
</dbReference>
<evidence type="ECO:0000256" key="1">
    <source>
        <dbReference type="ARBA" id="ARBA00002274"/>
    </source>
</evidence>
<dbReference type="NCBIfam" id="TIGR00682">
    <property type="entry name" value="lpxK"/>
    <property type="match status" value="1"/>
</dbReference>
<dbReference type="STRING" id="908615.SAMN05421540_103254"/>
<evidence type="ECO:0000256" key="8">
    <source>
        <dbReference type="ARBA" id="ARBA00022741"/>
    </source>
</evidence>
<keyword evidence="10 13" id="KW-0067">ATP-binding</keyword>
<dbReference type="GO" id="GO:0005886">
    <property type="term" value="C:plasma membrane"/>
    <property type="evidence" value="ECO:0007669"/>
    <property type="project" value="TreeGrafter"/>
</dbReference>
<evidence type="ECO:0000256" key="9">
    <source>
        <dbReference type="ARBA" id="ARBA00022777"/>
    </source>
</evidence>
<evidence type="ECO:0000256" key="4">
    <source>
        <dbReference type="ARBA" id="ARBA00016436"/>
    </source>
</evidence>
<evidence type="ECO:0000256" key="6">
    <source>
        <dbReference type="ARBA" id="ARBA00022556"/>
    </source>
</evidence>
<comment type="catalytic activity">
    <reaction evidence="13">
        <text>a lipid A disaccharide + ATP = a lipid IVA + ADP + H(+)</text>
        <dbReference type="Rhea" id="RHEA:67840"/>
        <dbReference type="ChEBI" id="CHEBI:15378"/>
        <dbReference type="ChEBI" id="CHEBI:30616"/>
        <dbReference type="ChEBI" id="CHEBI:176343"/>
        <dbReference type="ChEBI" id="CHEBI:176425"/>
        <dbReference type="ChEBI" id="CHEBI:456216"/>
        <dbReference type="EC" id="2.7.1.130"/>
    </reaction>
</comment>
<dbReference type="InterPro" id="IPR003758">
    <property type="entry name" value="LpxK"/>
</dbReference>
<comment type="pathway">
    <text evidence="2 13">Glycolipid biosynthesis; lipid IV(A) biosynthesis; lipid IV(A) from (3R)-3-hydroxytetradecanoyl-[acyl-carrier-protein] and UDP-N-acetyl-alpha-D-glucosamine: step 6/6.</text>
</comment>
<dbReference type="HAMAP" id="MF_00409">
    <property type="entry name" value="LpxK"/>
    <property type="match status" value="1"/>
</dbReference>
<protein>
    <recommendedName>
        <fullName evidence="4 13">Tetraacyldisaccharide 4'-kinase</fullName>
        <ecNumber evidence="3 13">2.7.1.130</ecNumber>
    </recommendedName>
    <alternativeName>
        <fullName evidence="12 13">Lipid A 4'-kinase</fullName>
    </alternativeName>
</protein>
<keyword evidence="5 13" id="KW-0444">Lipid biosynthesis</keyword>
<dbReference type="EC" id="2.7.1.130" evidence="3 13"/>
<name>A0A1H3YV07_9FLAO</name>
<sequence length="340" mass="39651">MKYIRLLLLPFSALYSLIIRMRHFLYDKGILKSREFDFPVICVGNLSLGGTGKSPMIEFLMRQLKENYQIATLSRGYKRKTSGFVELRSESLAADVGDEPLQFKTNFPNQIIAVDESRVNGIEQLKKIYPRLDAVLLDDAFQHRKVKAGFNILLTTFDNLYFDDFLLPAGNLRDSVVAAKRADIIIVTKCPSKLSEKQRNEIQNRLKPKKHQQVFFSKINYDDNIYSLKKEISLLEIDDFILVTGIAKPKPLIDYLNKINTNFEHQKFPDHHHFTENEIEDIKNKKKKILTTTKDFMRLKSYFKDGELYHLPIKSDFFEQEKEIMKSITEFMNSFLASNQ</sequence>
<dbReference type="InterPro" id="IPR027417">
    <property type="entry name" value="P-loop_NTPase"/>
</dbReference>
<evidence type="ECO:0000256" key="13">
    <source>
        <dbReference type="HAMAP-Rule" id="MF_00409"/>
    </source>
</evidence>
<reference evidence="14 15" key="1">
    <citation type="submission" date="2016-10" db="EMBL/GenBank/DDBJ databases">
        <authorList>
            <person name="de Groot N.N."/>
        </authorList>
    </citation>
    <scope>NUCLEOTIDE SEQUENCE [LARGE SCALE GENOMIC DNA]</scope>
    <source>
        <strain evidence="14 15">DSM 23581</strain>
    </source>
</reference>
<evidence type="ECO:0000313" key="15">
    <source>
        <dbReference type="Proteomes" id="UP000198820"/>
    </source>
</evidence>
<keyword evidence="6 13" id="KW-0441">Lipid A biosynthesis</keyword>
<evidence type="ECO:0000256" key="10">
    <source>
        <dbReference type="ARBA" id="ARBA00022840"/>
    </source>
</evidence>
<evidence type="ECO:0000256" key="5">
    <source>
        <dbReference type="ARBA" id="ARBA00022516"/>
    </source>
</evidence>
<comment type="similarity">
    <text evidence="13">Belongs to the LpxK family.</text>
</comment>
<evidence type="ECO:0000256" key="2">
    <source>
        <dbReference type="ARBA" id="ARBA00004870"/>
    </source>
</evidence>
<evidence type="ECO:0000313" key="14">
    <source>
        <dbReference type="EMBL" id="SEA14892.1"/>
    </source>
</evidence>
<dbReference type="Pfam" id="PF02606">
    <property type="entry name" value="LpxK"/>
    <property type="match status" value="1"/>
</dbReference>